<dbReference type="InterPro" id="IPR019261">
    <property type="entry name" value="PARG_cat_microbial"/>
</dbReference>
<evidence type="ECO:0000256" key="1">
    <source>
        <dbReference type="SAM" id="MobiDB-lite"/>
    </source>
</evidence>
<proteinExistence type="predicted"/>
<reference evidence="3" key="1">
    <citation type="journal article" date="2020" name="Stud. Mycol.">
        <title>101 Dothideomycetes genomes: a test case for predicting lifestyles and emergence of pathogens.</title>
        <authorList>
            <person name="Haridas S."/>
            <person name="Albert R."/>
            <person name="Binder M."/>
            <person name="Bloem J."/>
            <person name="Labutti K."/>
            <person name="Salamov A."/>
            <person name="Andreopoulos B."/>
            <person name="Baker S."/>
            <person name="Barry K."/>
            <person name="Bills G."/>
            <person name="Bluhm B."/>
            <person name="Cannon C."/>
            <person name="Castanera R."/>
            <person name="Culley D."/>
            <person name="Daum C."/>
            <person name="Ezra D."/>
            <person name="Gonzalez J."/>
            <person name="Henrissat B."/>
            <person name="Kuo A."/>
            <person name="Liang C."/>
            <person name="Lipzen A."/>
            <person name="Lutzoni F."/>
            <person name="Magnuson J."/>
            <person name="Mondo S."/>
            <person name="Nolan M."/>
            <person name="Ohm R."/>
            <person name="Pangilinan J."/>
            <person name="Park H.-J."/>
            <person name="Ramirez L."/>
            <person name="Alfaro M."/>
            <person name="Sun H."/>
            <person name="Tritt A."/>
            <person name="Yoshinaga Y."/>
            <person name="Zwiers L.-H."/>
            <person name="Turgeon B."/>
            <person name="Goodwin S."/>
            <person name="Spatafora J."/>
            <person name="Crous P."/>
            <person name="Grigoriev I."/>
        </authorList>
    </citation>
    <scope>NUCLEOTIDE SEQUENCE</scope>
    <source>
        <strain evidence="3">CBS 279.74</strain>
    </source>
</reference>
<gene>
    <name evidence="3" type="ORF">K504DRAFT_347912</name>
</gene>
<dbReference type="Pfam" id="PF10021">
    <property type="entry name" value="PARG_cat_microb"/>
    <property type="match status" value="1"/>
</dbReference>
<feature type="non-terminal residue" evidence="3">
    <location>
        <position position="452"/>
    </location>
</feature>
<evidence type="ECO:0000313" key="3">
    <source>
        <dbReference type="EMBL" id="KAF2706012.1"/>
    </source>
</evidence>
<dbReference type="Gene3D" id="3.40.220.10">
    <property type="entry name" value="Leucine Aminopeptidase, subunit E, domain 1"/>
    <property type="match status" value="1"/>
</dbReference>
<evidence type="ECO:0000313" key="4">
    <source>
        <dbReference type="Proteomes" id="UP000799428"/>
    </source>
</evidence>
<accession>A0A6G1K0G9</accession>
<name>A0A6G1K0G9_9PLEO</name>
<feature type="region of interest" description="Disordered" evidence="1">
    <location>
        <begin position="1"/>
        <end position="22"/>
    </location>
</feature>
<sequence>MGRVEKSQGLAPPSIRKDQRAKLARQIVHKTIPAILASNARARKGSEGSELIVDPGPVGEDADVGGDKKKEKVEDDVVYVKRKGQGRRKVKGGNGDADHEKESKMKGNGNIDRSGFLENDIAGLRASSHLRRRHEPHIRIVTTDTLTAANMLAFPHKHATTSTPISTAPKTTASMKKQNPCILNMASPLRPGGGVLTGATSQEEFLCVRTTLLPSLLDSYYRLPELGGVFTRDVLVFRGPGSLSSAAEELAPLERWWIDVISAGMLRFPELEGGVEGDDGKIRGGRLGRRDRDIAEEKIRAVCRIAKAKRVKKLVLGAWGCGAYGNPVLDIAKAWRKVLAGDVNAAQKKGKGLTPLEQWDFDEIVFAIMNEKMAKEFAGEFGGDVVVERGPGRVESDREEDSGEDEIAEELRTKIEEINGQIEQVWNPELKKRLGIILEGLKKQLKEREGVD</sequence>
<dbReference type="Proteomes" id="UP000799428">
    <property type="component" value="Unassembled WGS sequence"/>
</dbReference>
<dbReference type="OrthoDB" id="9985428at2759"/>
<keyword evidence="4" id="KW-1185">Reference proteome</keyword>
<feature type="region of interest" description="Disordered" evidence="1">
    <location>
        <begin position="83"/>
        <end position="114"/>
    </location>
</feature>
<feature type="domain" description="Microbial-type PARG catalytic" evidence="2">
    <location>
        <begin position="134"/>
        <end position="222"/>
    </location>
</feature>
<dbReference type="AlphaFoldDB" id="A0A6G1K0G9"/>
<dbReference type="PANTHER" id="PTHR35596:SF1">
    <property type="entry name" value="MICROBIAL-TYPE PARG CATALYTIC DOMAIN-CONTAINING PROTEIN"/>
    <property type="match status" value="1"/>
</dbReference>
<feature type="region of interest" description="Disordered" evidence="1">
    <location>
        <begin position="40"/>
        <end position="70"/>
    </location>
</feature>
<evidence type="ECO:0000259" key="2">
    <source>
        <dbReference type="Pfam" id="PF10021"/>
    </source>
</evidence>
<protein>
    <recommendedName>
        <fullName evidence="2">Microbial-type PARG catalytic domain-containing protein</fullName>
    </recommendedName>
</protein>
<organism evidence="3 4">
    <name type="scientific">Pleomassaria siparia CBS 279.74</name>
    <dbReference type="NCBI Taxonomy" id="1314801"/>
    <lineage>
        <taxon>Eukaryota</taxon>
        <taxon>Fungi</taxon>
        <taxon>Dikarya</taxon>
        <taxon>Ascomycota</taxon>
        <taxon>Pezizomycotina</taxon>
        <taxon>Dothideomycetes</taxon>
        <taxon>Pleosporomycetidae</taxon>
        <taxon>Pleosporales</taxon>
        <taxon>Pleomassariaceae</taxon>
        <taxon>Pleomassaria</taxon>
    </lineage>
</organism>
<dbReference type="PANTHER" id="PTHR35596">
    <property type="entry name" value="DUF2263 DOMAIN-CONTAINING PROTEIN"/>
    <property type="match status" value="1"/>
</dbReference>
<dbReference type="EMBL" id="MU005777">
    <property type="protein sequence ID" value="KAF2706012.1"/>
    <property type="molecule type" value="Genomic_DNA"/>
</dbReference>
<dbReference type="InterPro" id="IPR043472">
    <property type="entry name" value="Macro_dom-like"/>
</dbReference>
<feature type="compositionally biased region" description="Basic and acidic residues" evidence="1">
    <location>
        <begin position="96"/>
        <end position="105"/>
    </location>
</feature>